<keyword evidence="10" id="KW-1185">Reference proteome</keyword>
<dbReference type="PRINTS" id="PR00139">
    <property type="entry name" value="ASNGLNASE"/>
</dbReference>
<dbReference type="EC" id="3.5.1.1" evidence="9"/>
<dbReference type="PANTHER" id="PTHR11707">
    <property type="entry name" value="L-ASPARAGINASE"/>
    <property type="match status" value="1"/>
</dbReference>
<dbReference type="PROSITE" id="PS00917">
    <property type="entry name" value="ASN_GLN_ASE_2"/>
    <property type="match status" value="1"/>
</dbReference>
<dbReference type="Proteomes" id="UP000185911">
    <property type="component" value="Unassembled WGS sequence"/>
</dbReference>
<feature type="active site" evidence="6">
    <location>
        <position position="101"/>
    </location>
</feature>
<evidence type="ECO:0000256" key="1">
    <source>
        <dbReference type="ARBA" id="ARBA00010518"/>
    </source>
</evidence>
<dbReference type="InterPro" id="IPR027474">
    <property type="entry name" value="L-asparaginase_N"/>
</dbReference>
<sequence length="332" mass="34410">MESDQSAKKLWVLGTGGTIAATAASASDNIGYTAAQVGVATLVNALPGLQSVLLGHELCSEQVAQVDSKDMSFDIWLALAKRVAHHLAQADVSGVVITHGTDTLEETAYFLQAVLPPELILAKPVVLTCAMRPASALNPDGPQNLMDSVAVALTPGAHGVVAVCAGTVHAALEVQKTHTYKLDAFTSGDAGPLAHVEEGSVRLLRNWPLALMDKALVDIKDIATIVAWPRVEIVMNYAGGSAGVVDALLQPCPGVAALRGLVVAGTGNGTLHHDLEAALRRAQQAGVKVVRTTRCATGRVLATAHSEFADSEGLSPVKARIALMLALMSSGF</sequence>
<dbReference type="InterPro" id="IPR004550">
    <property type="entry name" value="AsnASE_II"/>
</dbReference>
<feature type="domain" description="Asparaginase/glutaminase C-terminal" evidence="8">
    <location>
        <begin position="230"/>
        <end position="328"/>
    </location>
</feature>
<dbReference type="InterPro" id="IPR027475">
    <property type="entry name" value="Asparaginase/glutaminase_AS2"/>
</dbReference>
<dbReference type="InterPro" id="IPR040919">
    <property type="entry name" value="Asparaginase_C"/>
</dbReference>
<dbReference type="Pfam" id="PF17763">
    <property type="entry name" value="Asparaginase_C"/>
    <property type="match status" value="1"/>
</dbReference>
<dbReference type="STRING" id="81479.RA876_07280"/>
<evidence type="ECO:0000256" key="6">
    <source>
        <dbReference type="PROSITE-ProRule" id="PRU10100"/>
    </source>
</evidence>
<evidence type="ECO:0000256" key="5">
    <source>
        <dbReference type="PROSITE-ProRule" id="PRU10099"/>
    </source>
</evidence>
<accession>A0A1Q8YEK8</accession>
<comment type="caution">
    <text evidence="9">The sequence shown here is derived from an EMBL/GenBank/DDBJ whole genome shotgun (WGS) entry which is preliminary data.</text>
</comment>
<dbReference type="PROSITE" id="PS51732">
    <property type="entry name" value="ASN_GLN_ASE_3"/>
    <property type="match status" value="1"/>
</dbReference>
<dbReference type="InterPro" id="IPR027473">
    <property type="entry name" value="L-asparaginase_C"/>
</dbReference>
<evidence type="ECO:0000313" key="9">
    <source>
        <dbReference type="EMBL" id="OLP06402.1"/>
    </source>
</evidence>
<dbReference type="Gene3D" id="3.40.50.40">
    <property type="match status" value="1"/>
</dbReference>
<dbReference type="FunFam" id="3.40.50.1170:FF:000001">
    <property type="entry name" value="L-asparaginase 2"/>
    <property type="match status" value="1"/>
</dbReference>
<evidence type="ECO:0000313" key="10">
    <source>
        <dbReference type="Proteomes" id="UP000185911"/>
    </source>
</evidence>
<proteinExistence type="inferred from homology"/>
<dbReference type="Pfam" id="PF00710">
    <property type="entry name" value="Asparaginase"/>
    <property type="match status" value="1"/>
</dbReference>
<dbReference type="GO" id="GO:0006528">
    <property type="term" value="P:asparagine metabolic process"/>
    <property type="evidence" value="ECO:0007669"/>
    <property type="project" value="InterPro"/>
</dbReference>
<dbReference type="InterPro" id="IPR020827">
    <property type="entry name" value="Asparaginase/glutaminase_AS1"/>
</dbReference>
<dbReference type="GO" id="GO:0004067">
    <property type="term" value="F:asparaginase activity"/>
    <property type="evidence" value="ECO:0007669"/>
    <property type="project" value="UniProtKB-UniRule"/>
</dbReference>
<reference evidence="9 10" key="1">
    <citation type="submission" date="2017-01" db="EMBL/GenBank/DDBJ databases">
        <title>Genome sequence of Rhodoferax antarcticus ANT.BR, a psychrophilic purple nonsulfur bacterium from an Antarctic microbial mat.</title>
        <authorList>
            <person name="Baker J."/>
            <person name="Riester C."/>
            <person name="Skinner B."/>
            <person name="Newell A."/>
            <person name="Swingley W."/>
            <person name="Madigan M."/>
            <person name="Jung D."/>
            <person name="Asao M."/>
            <person name="Chen M."/>
            <person name="Loughlin P."/>
            <person name="Pan H."/>
            <person name="Lin S."/>
            <person name="Li N."/>
            <person name="Shaw J."/>
            <person name="Prado M."/>
            <person name="Sherman C."/>
            <person name="Li X."/>
            <person name="Tang J."/>
            <person name="Blankenship R."/>
            <person name="Zhao T."/>
            <person name="Touchman J."/>
            <person name="Sattley M."/>
        </authorList>
    </citation>
    <scope>NUCLEOTIDE SEQUENCE [LARGE SCALE GENOMIC DNA]</scope>
    <source>
        <strain evidence="9 10">ANT.BR</strain>
    </source>
</reference>
<evidence type="ECO:0000259" key="7">
    <source>
        <dbReference type="Pfam" id="PF00710"/>
    </source>
</evidence>
<dbReference type="Gene3D" id="3.40.50.1170">
    <property type="entry name" value="L-asparaginase, N-terminal domain"/>
    <property type="match status" value="1"/>
</dbReference>
<dbReference type="PANTHER" id="PTHR11707:SF28">
    <property type="entry name" value="60 KDA LYSOPHOSPHOLIPASE"/>
    <property type="match status" value="1"/>
</dbReference>
<comment type="similarity">
    <text evidence="1">Belongs to the asparaginase 1 family.</text>
</comment>
<keyword evidence="2 9" id="KW-0378">Hydrolase</keyword>
<evidence type="ECO:0000256" key="2">
    <source>
        <dbReference type="ARBA" id="ARBA00022801"/>
    </source>
</evidence>
<dbReference type="InterPro" id="IPR006034">
    <property type="entry name" value="Asparaginase/glutaminase-like"/>
</dbReference>
<dbReference type="PIRSF" id="PIRSF001220">
    <property type="entry name" value="L-ASNase_gatD"/>
    <property type="match status" value="1"/>
</dbReference>
<feature type="domain" description="L-asparaginase N-terminal" evidence="7">
    <location>
        <begin position="9"/>
        <end position="206"/>
    </location>
</feature>
<feature type="binding site" evidence="4">
    <location>
        <begin position="101"/>
        <end position="102"/>
    </location>
    <ligand>
        <name>substrate</name>
    </ligand>
</feature>
<name>A0A1Q8YEK8_9BURK</name>
<dbReference type="CDD" id="cd08964">
    <property type="entry name" value="L-asparaginase_II"/>
    <property type="match status" value="1"/>
</dbReference>
<feature type="binding site" evidence="4">
    <location>
        <position position="68"/>
    </location>
    <ligand>
        <name>substrate</name>
    </ligand>
</feature>
<organism evidence="9 10">
    <name type="scientific">Rhodoferax antarcticus ANT.BR</name>
    <dbReference type="NCBI Taxonomy" id="1111071"/>
    <lineage>
        <taxon>Bacteria</taxon>
        <taxon>Pseudomonadati</taxon>
        <taxon>Pseudomonadota</taxon>
        <taxon>Betaproteobacteria</taxon>
        <taxon>Burkholderiales</taxon>
        <taxon>Comamonadaceae</taxon>
        <taxon>Rhodoferax</taxon>
    </lineage>
</organism>
<dbReference type="SUPFAM" id="SSF53774">
    <property type="entry name" value="Glutaminase/Asparaginase"/>
    <property type="match status" value="1"/>
</dbReference>
<evidence type="ECO:0000259" key="8">
    <source>
        <dbReference type="Pfam" id="PF17763"/>
    </source>
</evidence>
<dbReference type="InterPro" id="IPR037152">
    <property type="entry name" value="L-asparaginase_N_sf"/>
</dbReference>
<evidence type="ECO:0000256" key="3">
    <source>
        <dbReference type="PIRSR" id="PIRSR001220-1"/>
    </source>
</evidence>
<feature type="active site" description="O-isoaspartyl threonine intermediate" evidence="3">
    <location>
        <position position="18"/>
    </location>
</feature>
<protein>
    <submittedName>
        <fullName evidence="9">Asparaginase family protein</fullName>
        <ecNumber evidence="9">3.5.1.1</ecNumber>
    </submittedName>
</protein>
<dbReference type="PROSITE" id="PS00144">
    <property type="entry name" value="ASN_GLN_ASE_1"/>
    <property type="match status" value="1"/>
</dbReference>
<gene>
    <name evidence="9" type="ORF">BLL52_2638</name>
</gene>
<dbReference type="EMBL" id="MSYM01000013">
    <property type="protein sequence ID" value="OLP06402.1"/>
    <property type="molecule type" value="Genomic_DNA"/>
</dbReference>
<evidence type="ECO:0000256" key="4">
    <source>
        <dbReference type="PIRSR" id="PIRSR001220-2"/>
    </source>
</evidence>
<dbReference type="PIRSF" id="PIRSF500176">
    <property type="entry name" value="L_ASNase"/>
    <property type="match status" value="1"/>
</dbReference>
<dbReference type="AlphaFoldDB" id="A0A1Q8YEK8"/>
<dbReference type="RefSeq" id="WP_241839138.1">
    <property type="nucleotide sequence ID" value="NZ_MSYM01000013.1"/>
</dbReference>
<feature type="active site" evidence="5">
    <location>
        <position position="18"/>
    </location>
</feature>
<dbReference type="SFLD" id="SFLDS00057">
    <property type="entry name" value="Glutaminase/Asparaginase"/>
    <property type="match status" value="1"/>
</dbReference>
<dbReference type="SMART" id="SM00870">
    <property type="entry name" value="Asparaginase"/>
    <property type="match status" value="1"/>
</dbReference>
<dbReference type="InterPro" id="IPR036152">
    <property type="entry name" value="Asp/glu_Ase-like_sf"/>
</dbReference>